<protein>
    <submittedName>
        <fullName evidence="2">Uncharacterized protein</fullName>
    </submittedName>
</protein>
<dbReference type="EMBL" id="LAZR01070046">
    <property type="protein sequence ID" value="KKK45977.1"/>
    <property type="molecule type" value="Genomic_DNA"/>
</dbReference>
<feature type="non-terminal residue" evidence="2">
    <location>
        <position position="1"/>
    </location>
</feature>
<comment type="caution">
    <text evidence="2">The sequence shown here is derived from an EMBL/GenBank/DDBJ whole genome shotgun (WGS) entry which is preliminary data.</text>
</comment>
<sequence length="333" mass="37315">DFRTDGRYITALRFFGRGWMRVGRRVSLSEVEGVIGAFRKIDDLGLTSMEMPYEDGSVVGKELPPGALPILESSESGTVDQGEEGPGKAGAQKRGNQGGGRKRDPRAEKIIITLLKKHKITTEILKALKKAGLKGSTNLIGLIAEEQGIERKWGRAVRIDEDKFREEVSGAIDSLKVRGADPNIARVSKELGLFYSMPPDSIRGRIIREVIKARGYEIKKGGYTPVNKQEPRDKRRGYKKRAEAAIDRLIKKEITPNIRRVIKEMGIGHRSVKDPIYIIVKAILVDRKYVIRMGGRDHISKIRGGDLEAAVKRIEERGDEPKDTPMYRELGYK</sequence>
<evidence type="ECO:0000313" key="2">
    <source>
        <dbReference type="EMBL" id="KKK45977.1"/>
    </source>
</evidence>
<organism evidence="2">
    <name type="scientific">marine sediment metagenome</name>
    <dbReference type="NCBI Taxonomy" id="412755"/>
    <lineage>
        <taxon>unclassified sequences</taxon>
        <taxon>metagenomes</taxon>
        <taxon>ecological metagenomes</taxon>
    </lineage>
</organism>
<proteinExistence type="predicted"/>
<accession>A0A0F8VNW2</accession>
<gene>
    <name evidence="2" type="ORF">LCGC14_3164620</name>
</gene>
<evidence type="ECO:0000256" key="1">
    <source>
        <dbReference type="SAM" id="MobiDB-lite"/>
    </source>
</evidence>
<feature type="non-terminal residue" evidence="2">
    <location>
        <position position="333"/>
    </location>
</feature>
<feature type="region of interest" description="Disordered" evidence="1">
    <location>
        <begin position="64"/>
        <end position="103"/>
    </location>
</feature>
<reference evidence="2" key="1">
    <citation type="journal article" date="2015" name="Nature">
        <title>Complex archaea that bridge the gap between prokaryotes and eukaryotes.</title>
        <authorList>
            <person name="Spang A."/>
            <person name="Saw J.H."/>
            <person name="Jorgensen S.L."/>
            <person name="Zaremba-Niedzwiedzka K."/>
            <person name="Martijn J."/>
            <person name="Lind A.E."/>
            <person name="van Eijk R."/>
            <person name="Schleper C."/>
            <person name="Guy L."/>
            <person name="Ettema T.J."/>
        </authorList>
    </citation>
    <scope>NUCLEOTIDE SEQUENCE</scope>
</reference>
<dbReference type="AlphaFoldDB" id="A0A0F8VNW2"/>
<name>A0A0F8VNW2_9ZZZZ</name>